<proteinExistence type="predicted"/>
<evidence type="ECO:0000313" key="2">
    <source>
        <dbReference type="EMBL" id="CAH7671614.1"/>
    </source>
</evidence>
<sequence>MRSAKITSLPLGVGATGVMDVGRNGVGLACMNKLGTREVTRRHQNFNNSRFDLAGEQAERKNAGKGFIGHIVPINFDGSSSAINTSGRCKEPGKTITLVSDLNELNQYFQNQNCSRTKLLTAPIATPKSFCNVKDQSVLSTGFNNKKKLRNLEEINSPESLALQNGIKRPRLQKPFYTDFLKPILGLDQVRKTAQGDHDEENSGVQSNYTRNGNESFSQNEMRFLRSVSAPLSPTLKFITSKENVVNRSRSGSAGWIQGSNEIARVGTDSSMNVFNENSLYRFSPEKSRVGRFYEDKMPNHSEMVRVIGHRETSDILMSEDFDESHRSDLRSPLEERGFRQMIRSEAERAGSSIIRCDNHDEGIQSGGEIDIFNLRNKSCHKGKIVFNSENIENPKSRLIEEGGSGLLKYDDHVLGRPIYIADSPHKFVADFLKGKDFDSIGINLLIEWEGILSEKIEATLALEEKSKNQERRCRIDINSWLLSSKNDDGSSRLLDENEIEGDVEKELLEINKLNVYKFLREHDKLLRKLSINNKAKNLIKDDNFNHEKATEENEQQHQRKKLDDLKKLIKFKEDILFGMLGFFEIKLEQGGGEVFVEKYYDELLKQIGIFKSSLKSKRNSFKKVEGKKLEGSGFEKNNLNDIRFEDFDTTNAEGDLEGSLKARDRSYYERESKKLLEINRSLKEEVAKSYSDRNKLIGALQILLRRREGITSNLESKKQEIIELINSMTLNNLSQDIRRAGEGGKSNYRDEDGLDEEGTLIDAVKLKMIRYGE</sequence>
<organism evidence="2 3">
    <name type="scientific">Phakopsora pachyrhizi</name>
    <name type="common">Asian soybean rust disease fungus</name>
    <dbReference type="NCBI Taxonomy" id="170000"/>
    <lineage>
        <taxon>Eukaryota</taxon>
        <taxon>Fungi</taxon>
        <taxon>Dikarya</taxon>
        <taxon>Basidiomycota</taxon>
        <taxon>Pucciniomycotina</taxon>
        <taxon>Pucciniomycetes</taxon>
        <taxon>Pucciniales</taxon>
        <taxon>Phakopsoraceae</taxon>
        <taxon>Phakopsora</taxon>
    </lineage>
</organism>
<gene>
    <name evidence="2" type="ORF">PPACK8108_LOCUS6405</name>
</gene>
<accession>A0AAV0AS78</accession>
<dbReference type="EMBL" id="CALTRL010001220">
    <property type="protein sequence ID" value="CAH7671614.1"/>
    <property type="molecule type" value="Genomic_DNA"/>
</dbReference>
<protein>
    <submittedName>
        <fullName evidence="2">Expressed protein</fullName>
    </submittedName>
</protein>
<dbReference type="Proteomes" id="UP001153365">
    <property type="component" value="Unassembled WGS sequence"/>
</dbReference>
<dbReference type="AlphaFoldDB" id="A0AAV0AS78"/>
<evidence type="ECO:0000256" key="1">
    <source>
        <dbReference type="SAM" id="MobiDB-lite"/>
    </source>
</evidence>
<comment type="caution">
    <text evidence="2">The sequence shown here is derived from an EMBL/GenBank/DDBJ whole genome shotgun (WGS) entry which is preliminary data.</text>
</comment>
<feature type="compositionally biased region" description="Polar residues" evidence="1">
    <location>
        <begin position="203"/>
        <end position="214"/>
    </location>
</feature>
<keyword evidence="3" id="KW-1185">Reference proteome</keyword>
<name>A0AAV0AS78_PHAPC</name>
<evidence type="ECO:0000313" key="3">
    <source>
        <dbReference type="Proteomes" id="UP001153365"/>
    </source>
</evidence>
<reference evidence="2" key="1">
    <citation type="submission" date="2022-06" db="EMBL/GenBank/DDBJ databases">
        <authorList>
            <consortium name="SYNGENTA / RWTH Aachen University"/>
        </authorList>
    </citation>
    <scope>NUCLEOTIDE SEQUENCE</scope>
</reference>
<feature type="region of interest" description="Disordered" evidence="1">
    <location>
        <begin position="192"/>
        <end position="214"/>
    </location>
</feature>